<evidence type="ECO:0000259" key="8">
    <source>
        <dbReference type="Pfam" id="PF24933"/>
    </source>
</evidence>
<feature type="region of interest" description="Disordered" evidence="5">
    <location>
        <begin position="640"/>
        <end position="679"/>
    </location>
</feature>
<keyword evidence="10" id="KW-1185">Reference proteome</keyword>
<dbReference type="Pfam" id="PF24933">
    <property type="entry name" value="DUF7751"/>
    <property type="match status" value="1"/>
</dbReference>
<keyword evidence="2" id="KW-0547">Nucleotide-binding</keyword>
<dbReference type="Pfam" id="PF17862">
    <property type="entry name" value="AAA_lid_3"/>
    <property type="match status" value="1"/>
</dbReference>
<dbReference type="Gene3D" id="1.10.8.60">
    <property type="match status" value="1"/>
</dbReference>
<keyword evidence="3" id="KW-0067">ATP-binding</keyword>
<feature type="domain" description="DUF7751" evidence="8">
    <location>
        <begin position="350"/>
        <end position="410"/>
    </location>
</feature>
<dbReference type="SUPFAM" id="SSF52540">
    <property type="entry name" value="P-loop containing nucleoside triphosphate hydrolases"/>
    <property type="match status" value="1"/>
</dbReference>
<feature type="domain" description="ATPase AAA-type core" evidence="6">
    <location>
        <begin position="515"/>
        <end position="582"/>
    </location>
</feature>
<evidence type="ECO:0000256" key="4">
    <source>
        <dbReference type="ARBA" id="ARBA00023128"/>
    </source>
</evidence>
<dbReference type="PROSITE" id="PS00674">
    <property type="entry name" value="AAA"/>
    <property type="match status" value="1"/>
</dbReference>
<dbReference type="InterPro" id="IPR051701">
    <property type="entry name" value="Mito_OM_Translocase_MSP1"/>
</dbReference>
<gene>
    <name evidence="9" type="ORF">DH2020_034109</name>
</gene>
<evidence type="ECO:0000256" key="2">
    <source>
        <dbReference type="ARBA" id="ARBA00022741"/>
    </source>
</evidence>
<dbReference type="EMBL" id="JABTTQ020001280">
    <property type="protein sequence ID" value="KAK6132153.1"/>
    <property type="molecule type" value="Genomic_DNA"/>
</dbReference>
<dbReference type="Gene3D" id="3.40.50.300">
    <property type="entry name" value="P-loop containing nucleotide triphosphate hydrolases"/>
    <property type="match status" value="1"/>
</dbReference>
<dbReference type="Proteomes" id="UP001318860">
    <property type="component" value="Unassembled WGS sequence"/>
</dbReference>
<accession>A0ABR0VC63</accession>
<evidence type="ECO:0000256" key="5">
    <source>
        <dbReference type="SAM" id="MobiDB-lite"/>
    </source>
</evidence>
<dbReference type="InterPro" id="IPR003960">
    <property type="entry name" value="ATPase_AAA_CS"/>
</dbReference>
<keyword evidence="4" id="KW-0496">Mitochondrion</keyword>
<evidence type="ECO:0000313" key="10">
    <source>
        <dbReference type="Proteomes" id="UP001318860"/>
    </source>
</evidence>
<protein>
    <submittedName>
        <fullName evidence="9">Uncharacterized protein</fullName>
    </submittedName>
</protein>
<dbReference type="Pfam" id="PF00004">
    <property type="entry name" value="AAA"/>
    <property type="match status" value="1"/>
</dbReference>
<feature type="compositionally biased region" description="Basic and acidic residues" evidence="5">
    <location>
        <begin position="431"/>
        <end position="459"/>
    </location>
</feature>
<dbReference type="InterPro" id="IPR003959">
    <property type="entry name" value="ATPase_AAA_core"/>
</dbReference>
<evidence type="ECO:0000313" key="9">
    <source>
        <dbReference type="EMBL" id="KAK6132153.1"/>
    </source>
</evidence>
<reference evidence="9 10" key="1">
    <citation type="journal article" date="2021" name="Comput. Struct. Biotechnol. J.">
        <title>De novo genome assembly of the potent medicinal plant Rehmannia glutinosa using nanopore technology.</title>
        <authorList>
            <person name="Ma L."/>
            <person name="Dong C."/>
            <person name="Song C."/>
            <person name="Wang X."/>
            <person name="Zheng X."/>
            <person name="Niu Y."/>
            <person name="Chen S."/>
            <person name="Feng W."/>
        </authorList>
    </citation>
    <scope>NUCLEOTIDE SEQUENCE [LARGE SCALE GENOMIC DNA]</scope>
    <source>
        <strain evidence="9">DH-2019</strain>
    </source>
</reference>
<organism evidence="9 10">
    <name type="scientific">Rehmannia glutinosa</name>
    <name type="common">Chinese foxglove</name>
    <dbReference type="NCBI Taxonomy" id="99300"/>
    <lineage>
        <taxon>Eukaryota</taxon>
        <taxon>Viridiplantae</taxon>
        <taxon>Streptophyta</taxon>
        <taxon>Embryophyta</taxon>
        <taxon>Tracheophyta</taxon>
        <taxon>Spermatophyta</taxon>
        <taxon>Magnoliopsida</taxon>
        <taxon>eudicotyledons</taxon>
        <taxon>Gunneridae</taxon>
        <taxon>Pentapetalae</taxon>
        <taxon>asterids</taxon>
        <taxon>lamiids</taxon>
        <taxon>Lamiales</taxon>
        <taxon>Orobanchaceae</taxon>
        <taxon>Rehmannieae</taxon>
        <taxon>Rehmannia</taxon>
    </lineage>
</organism>
<proteinExistence type="predicted"/>
<comment type="subcellular location">
    <subcellularLocation>
        <location evidence="1">Mitochondrion membrane</location>
        <topology evidence="1">Single-pass membrane protein</topology>
    </subcellularLocation>
</comment>
<dbReference type="InterPro" id="IPR056653">
    <property type="entry name" value="DUF7751"/>
</dbReference>
<feature type="domain" description="AAA ATPase AAA+ lid" evidence="7">
    <location>
        <begin position="605"/>
        <end position="645"/>
    </location>
</feature>
<dbReference type="InterPro" id="IPR027417">
    <property type="entry name" value="P-loop_NTPase"/>
</dbReference>
<evidence type="ECO:0000256" key="3">
    <source>
        <dbReference type="ARBA" id="ARBA00022840"/>
    </source>
</evidence>
<dbReference type="PANTHER" id="PTHR45644">
    <property type="entry name" value="AAA ATPASE, PUTATIVE (AFU_ORTHOLOGUE AFUA_2G12920)-RELATED-RELATED"/>
    <property type="match status" value="1"/>
</dbReference>
<feature type="compositionally biased region" description="Low complexity" evidence="5">
    <location>
        <begin position="220"/>
        <end position="229"/>
    </location>
</feature>
<dbReference type="InterPro" id="IPR041569">
    <property type="entry name" value="AAA_lid_3"/>
</dbReference>
<dbReference type="PANTHER" id="PTHR45644:SF83">
    <property type="entry name" value="P-LOOP CONTAINING NUCLEOSIDE TRIPHOSPHATE HYDROLASES SUPERFAMILY PROTEIN"/>
    <property type="match status" value="1"/>
</dbReference>
<evidence type="ECO:0000259" key="6">
    <source>
        <dbReference type="Pfam" id="PF00004"/>
    </source>
</evidence>
<name>A0ABR0VC63_REHGL</name>
<sequence>MMEQKHVFLSALSVGVGVGVGLGLVSGSTVGRWTGGTSFAAVDAISAEQLELEILRLVVDGKESRVTFEDFPYYLSERTRVLLTSAAYVHLKHLDVSKHTRNLSPASRAILLSGPAELYQQMLAKALAHHFEAKLILLDINDFSLKMQSKHGIIKKDSSVKRSISESTLERMSSFFGSFSMLPYKDDNRGTLSGQRSGLDATVRDTEGVNTSLRPRRISSVSSDMSSISGLQSSSNPAPSKRVCSWSFDEKLLVQSLYKVLVSVSQTSCIILYIRDVDKVFLHSSRLYKLFDRMLKKLTGSVLVLGSRMLDLAEDSVEVDDRLNLLFPYNIEVRPPEDETRLVNWKTNDLECDDLGSICHGDTMVLGNYIEEIVVSALSYHLMNNKDPEYRNGKLVISANSLSHGLSIFQEGKSCGKDTLKMETNAECFKDTDGKENAGVKPESKSENPKSENKTEAEKSNSVTKADGENALISKPPMRLKNHFRSSSCFLFKARPFHGGLLKPCRGILLFGPPDEVDSMLGQRTRVGEHEAMRKIKNEFMTHWDGLLTKPGERILVLAATNRPFDLDEAIIRRFERRIMVGLPSVENREMILRTLLSKENVENLDFKELAVMTEGYSGSDLKNICVTAAYRPVRELIQQERQKDKKKKQREEEGESSEDASATSEETKGGKVISLRPLSMEDMRQAKNQVAASFASEGSIMGELKQWNELYGEGGSRKKEQLTYFL</sequence>
<evidence type="ECO:0000259" key="7">
    <source>
        <dbReference type="Pfam" id="PF17862"/>
    </source>
</evidence>
<feature type="region of interest" description="Disordered" evidence="5">
    <location>
        <begin position="431"/>
        <end position="477"/>
    </location>
</feature>
<evidence type="ECO:0000256" key="1">
    <source>
        <dbReference type="ARBA" id="ARBA00004304"/>
    </source>
</evidence>
<comment type="caution">
    <text evidence="9">The sequence shown here is derived from an EMBL/GenBank/DDBJ whole genome shotgun (WGS) entry which is preliminary data.</text>
</comment>
<feature type="region of interest" description="Disordered" evidence="5">
    <location>
        <begin position="220"/>
        <end position="239"/>
    </location>
</feature>